<dbReference type="OMA" id="WGTTDLE"/>
<accession>A0A2H3JRY7</accession>
<name>A0A2H3JRY7_WOLCO</name>
<keyword evidence="7 10" id="KW-1133">Transmembrane helix</keyword>
<dbReference type="PANTHER" id="PTHR28650:SF1">
    <property type="entry name" value="PHOSPHATIDYLINOSITOL-GLYCAN BIOSYNTHESIS CLASS X PROTEIN"/>
    <property type="match status" value="1"/>
</dbReference>
<sequence>MSSPTATASSSLVAQGFHFTFSTEISVLDPGAAGNCSLHLVHVLPRDVYADPYELSQRPGYAASLNAPVDLELPVAAVAPADTILTLEVTAPPFRGAHAVSVDVPLHARYGAPAASQPGYHTIALPSPRAFWACPRPAGAPAALPAALAPFLPPGAYATSDVMLIPQASPEMHELRIPVGRLDDLAIVDVGTAGVMLLMFVYLATVSVRAARRLHARPATDSKKE</sequence>
<dbReference type="Pfam" id="PF08320">
    <property type="entry name" value="PIG-X"/>
    <property type="match status" value="1"/>
</dbReference>
<comment type="similarity">
    <text evidence="3 10">Belongs to the PIGX family.</text>
</comment>
<dbReference type="PANTHER" id="PTHR28650">
    <property type="entry name" value="PHOSPHATIDYLINOSITOL-GLYCAN BIOSYNTHESIS CLASS X PROTEIN"/>
    <property type="match status" value="1"/>
</dbReference>
<evidence type="ECO:0000256" key="8">
    <source>
        <dbReference type="ARBA" id="ARBA00023136"/>
    </source>
</evidence>
<evidence type="ECO:0000313" key="12">
    <source>
        <dbReference type="Proteomes" id="UP000218811"/>
    </source>
</evidence>
<feature type="transmembrane region" description="Helical" evidence="10">
    <location>
        <begin position="185"/>
        <end position="208"/>
    </location>
</feature>
<reference evidence="11 12" key="1">
    <citation type="journal article" date="2012" name="Science">
        <title>The Paleozoic origin of enzymatic lignin decomposition reconstructed from 31 fungal genomes.</title>
        <authorList>
            <person name="Floudas D."/>
            <person name="Binder M."/>
            <person name="Riley R."/>
            <person name="Barry K."/>
            <person name="Blanchette R.A."/>
            <person name="Henrissat B."/>
            <person name="Martinez A.T."/>
            <person name="Otillar R."/>
            <person name="Spatafora J.W."/>
            <person name="Yadav J.S."/>
            <person name="Aerts A."/>
            <person name="Benoit I."/>
            <person name="Boyd A."/>
            <person name="Carlson A."/>
            <person name="Copeland A."/>
            <person name="Coutinho P.M."/>
            <person name="de Vries R.P."/>
            <person name="Ferreira P."/>
            <person name="Findley K."/>
            <person name="Foster B."/>
            <person name="Gaskell J."/>
            <person name="Glotzer D."/>
            <person name="Gorecki P."/>
            <person name="Heitman J."/>
            <person name="Hesse C."/>
            <person name="Hori C."/>
            <person name="Igarashi K."/>
            <person name="Jurgens J.A."/>
            <person name="Kallen N."/>
            <person name="Kersten P."/>
            <person name="Kohler A."/>
            <person name="Kuees U."/>
            <person name="Kumar T.K.A."/>
            <person name="Kuo A."/>
            <person name="LaButti K."/>
            <person name="Larrondo L.F."/>
            <person name="Lindquist E."/>
            <person name="Ling A."/>
            <person name="Lombard V."/>
            <person name="Lucas S."/>
            <person name="Lundell T."/>
            <person name="Martin R."/>
            <person name="McLaughlin D.J."/>
            <person name="Morgenstern I."/>
            <person name="Morin E."/>
            <person name="Murat C."/>
            <person name="Nagy L.G."/>
            <person name="Nolan M."/>
            <person name="Ohm R.A."/>
            <person name="Patyshakuliyeva A."/>
            <person name="Rokas A."/>
            <person name="Ruiz-Duenas F.J."/>
            <person name="Sabat G."/>
            <person name="Salamov A."/>
            <person name="Samejima M."/>
            <person name="Schmutz J."/>
            <person name="Slot J.C."/>
            <person name="St John F."/>
            <person name="Stenlid J."/>
            <person name="Sun H."/>
            <person name="Sun S."/>
            <person name="Syed K."/>
            <person name="Tsang A."/>
            <person name="Wiebenga A."/>
            <person name="Young D."/>
            <person name="Pisabarro A."/>
            <person name="Eastwood D.C."/>
            <person name="Martin F."/>
            <person name="Cullen D."/>
            <person name="Grigoriev I.V."/>
            <person name="Hibbett D.S."/>
        </authorList>
    </citation>
    <scope>NUCLEOTIDE SEQUENCE [LARGE SCALE GENOMIC DNA]</scope>
    <source>
        <strain evidence="11 12">MD-104</strain>
    </source>
</reference>
<evidence type="ECO:0000256" key="1">
    <source>
        <dbReference type="ARBA" id="ARBA00004389"/>
    </source>
</evidence>
<dbReference type="UniPathway" id="UPA00196"/>
<dbReference type="STRING" id="742152.A0A2H3JRY7"/>
<keyword evidence="6 10" id="KW-0256">Endoplasmic reticulum</keyword>
<dbReference type="GO" id="GO:0005789">
    <property type="term" value="C:endoplasmic reticulum membrane"/>
    <property type="evidence" value="ECO:0007669"/>
    <property type="project" value="UniProtKB-SubCell"/>
</dbReference>
<dbReference type="EMBL" id="KB467942">
    <property type="protein sequence ID" value="PCH38787.1"/>
    <property type="molecule type" value="Genomic_DNA"/>
</dbReference>
<evidence type="ECO:0000256" key="6">
    <source>
        <dbReference type="ARBA" id="ARBA00022824"/>
    </source>
</evidence>
<dbReference type="AlphaFoldDB" id="A0A2H3JRY7"/>
<dbReference type="Proteomes" id="UP000218811">
    <property type="component" value="Unassembled WGS sequence"/>
</dbReference>
<gene>
    <name evidence="11" type="ORF">WOLCODRAFT_149727</name>
</gene>
<evidence type="ECO:0000256" key="9">
    <source>
        <dbReference type="ARBA" id="ARBA00023180"/>
    </source>
</evidence>
<organism evidence="11 12">
    <name type="scientific">Wolfiporia cocos (strain MD-104)</name>
    <name type="common">Brown rot fungus</name>
    <dbReference type="NCBI Taxonomy" id="742152"/>
    <lineage>
        <taxon>Eukaryota</taxon>
        <taxon>Fungi</taxon>
        <taxon>Dikarya</taxon>
        <taxon>Basidiomycota</taxon>
        <taxon>Agaricomycotina</taxon>
        <taxon>Agaricomycetes</taxon>
        <taxon>Polyporales</taxon>
        <taxon>Phaeolaceae</taxon>
        <taxon>Wolfiporia</taxon>
    </lineage>
</organism>
<evidence type="ECO:0000256" key="4">
    <source>
        <dbReference type="ARBA" id="ARBA00022502"/>
    </source>
</evidence>
<protein>
    <recommendedName>
        <fullName evidence="10">Protein PBN1</fullName>
    </recommendedName>
</protein>
<keyword evidence="8 10" id="KW-0472">Membrane</keyword>
<evidence type="ECO:0000313" key="11">
    <source>
        <dbReference type="EMBL" id="PCH38787.1"/>
    </source>
</evidence>
<keyword evidence="4 10" id="KW-0337">GPI-anchor biosynthesis</keyword>
<dbReference type="InterPro" id="IPR040039">
    <property type="entry name" value="PIGX"/>
</dbReference>
<comment type="function">
    <text evidence="10">Required for proper folding and/or the stability of a subset of proteins in the endoplasmic reticulum. Component of glycosylphosphatidylinositol-mannosyltransferase 1 which transfers the first of the 4 mannoses in the GPI-anchor precursors during GPI-anchor biosynthesis. Probably acts by stabilizing the mannosyltransferase GPI14.</text>
</comment>
<evidence type="ECO:0000256" key="7">
    <source>
        <dbReference type="ARBA" id="ARBA00022989"/>
    </source>
</evidence>
<proteinExistence type="inferred from homology"/>
<dbReference type="InterPro" id="IPR013233">
    <property type="entry name" value="PIG-X/PBN1"/>
</dbReference>
<keyword evidence="5 10" id="KW-0812">Transmembrane</keyword>
<evidence type="ECO:0000256" key="5">
    <source>
        <dbReference type="ARBA" id="ARBA00022692"/>
    </source>
</evidence>
<keyword evidence="9" id="KW-0325">Glycoprotein</keyword>
<evidence type="ECO:0000256" key="2">
    <source>
        <dbReference type="ARBA" id="ARBA00004687"/>
    </source>
</evidence>
<comment type="subcellular location">
    <subcellularLocation>
        <location evidence="1 10">Endoplasmic reticulum membrane</location>
        <topology evidence="1 10">Single-pass membrane protein</topology>
    </subcellularLocation>
</comment>
<dbReference type="OrthoDB" id="5546453at2759"/>
<evidence type="ECO:0000256" key="3">
    <source>
        <dbReference type="ARBA" id="ARBA00010345"/>
    </source>
</evidence>
<dbReference type="GO" id="GO:0006506">
    <property type="term" value="P:GPI anchor biosynthetic process"/>
    <property type="evidence" value="ECO:0007669"/>
    <property type="project" value="UniProtKB-UniPathway"/>
</dbReference>
<evidence type="ECO:0000256" key="10">
    <source>
        <dbReference type="RuleBase" id="RU366056"/>
    </source>
</evidence>
<comment type="pathway">
    <text evidence="2 10">Glycolipid biosynthesis; glycosylphosphatidylinositol-anchor biosynthesis.</text>
</comment>
<keyword evidence="12" id="KW-1185">Reference proteome</keyword>
<dbReference type="SMART" id="SM00780">
    <property type="entry name" value="PIG-X"/>
    <property type="match status" value="1"/>
</dbReference>